<evidence type="ECO:0000313" key="2">
    <source>
        <dbReference type="Proteomes" id="UP000824782"/>
    </source>
</evidence>
<accession>A0AAV6YY96</accession>
<name>A0AAV6YY96_ENGPU</name>
<dbReference type="EMBL" id="WNYA01005191">
    <property type="protein sequence ID" value="KAG8542319.1"/>
    <property type="molecule type" value="Genomic_DNA"/>
</dbReference>
<protein>
    <submittedName>
        <fullName evidence="1">Uncharacterized protein</fullName>
    </submittedName>
</protein>
<keyword evidence="2" id="KW-1185">Reference proteome</keyword>
<organism evidence="1 2">
    <name type="scientific">Engystomops pustulosus</name>
    <name type="common">Tungara frog</name>
    <name type="synonym">Physalaemus pustulosus</name>
    <dbReference type="NCBI Taxonomy" id="76066"/>
    <lineage>
        <taxon>Eukaryota</taxon>
        <taxon>Metazoa</taxon>
        <taxon>Chordata</taxon>
        <taxon>Craniata</taxon>
        <taxon>Vertebrata</taxon>
        <taxon>Euteleostomi</taxon>
        <taxon>Amphibia</taxon>
        <taxon>Batrachia</taxon>
        <taxon>Anura</taxon>
        <taxon>Neobatrachia</taxon>
        <taxon>Hyloidea</taxon>
        <taxon>Leptodactylidae</taxon>
        <taxon>Leiuperinae</taxon>
        <taxon>Engystomops</taxon>
    </lineage>
</organism>
<comment type="caution">
    <text evidence="1">The sequence shown here is derived from an EMBL/GenBank/DDBJ whole genome shotgun (WGS) entry which is preliminary data.</text>
</comment>
<sequence>MDRVSKSAPSCQFSPGCQRSGRTIKTAHTASWTHHTGSCIWGLLWQGGLWSPYPDNPIYSASRTKCTTIDFMGTMHTSGRI</sequence>
<reference evidence="1" key="1">
    <citation type="thesis" date="2020" institute="ProQuest LLC" country="789 East Eisenhower Parkway, Ann Arbor, MI, USA">
        <title>Comparative Genomics and Chromosome Evolution.</title>
        <authorList>
            <person name="Mudd A.B."/>
        </authorList>
    </citation>
    <scope>NUCLEOTIDE SEQUENCE</scope>
    <source>
        <strain evidence="1">237g6f4</strain>
        <tissue evidence="1">Blood</tissue>
    </source>
</reference>
<dbReference type="AlphaFoldDB" id="A0AAV6YY96"/>
<gene>
    <name evidence="1" type="ORF">GDO81_026963</name>
</gene>
<dbReference type="Proteomes" id="UP000824782">
    <property type="component" value="Unassembled WGS sequence"/>
</dbReference>
<evidence type="ECO:0000313" key="1">
    <source>
        <dbReference type="EMBL" id="KAG8542319.1"/>
    </source>
</evidence>
<proteinExistence type="predicted"/>